<evidence type="ECO:0000313" key="2">
    <source>
        <dbReference type="Proteomes" id="UP000076744"/>
    </source>
</evidence>
<dbReference type="RefSeq" id="XP_018702101.1">
    <property type="nucleotide sequence ID" value="XM_018850823.1"/>
</dbReference>
<dbReference type="GeneID" id="30023512"/>
<sequence length="94" mass="10538">MLRWKGKEHTCDTTTAPQIAHNACEIHNERGQRPRPLIGSVFAAQETLRNRRYLGQDLARLLHRHRHRRPGCAGVLLLVPVLPSQSAAAASETQ</sequence>
<organism evidence="1 2">
    <name type="scientific">Cordyceps fumosorosea (strain ARSEF 2679)</name>
    <name type="common">Isaria fumosorosea</name>
    <dbReference type="NCBI Taxonomy" id="1081104"/>
    <lineage>
        <taxon>Eukaryota</taxon>
        <taxon>Fungi</taxon>
        <taxon>Dikarya</taxon>
        <taxon>Ascomycota</taxon>
        <taxon>Pezizomycotina</taxon>
        <taxon>Sordariomycetes</taxon>
        <taxon>Hypocreomycetidae</taxon>
        <taxon>Hypocreales</taxon>
        <taxon>Cordycipitaceae</taxon>
        <taxon>Cordyceps</taxon>
    </lineage>
</organism>
<dbReference type="Proteomes" id="UP000076744">
    <property type="component" value="Unassembled WGS sequence"/>
</dbReference>
<dbReference type="AlphaFoldDB" id="A0A167Q513"/>
<protein>
    <submittedName>
        <fullName evidence="1">Uncharacterized protein</fullName>
    </submittedName>
</protein>
<reference evidence="1 2" key="1">
    <citation type="journal article" date="2016" name="Genome Biol. Evol.">
        <title>Divergent and convergent evolution of fungal pathogenicity.</title>
        <authorList>
            <person name="Shang Y."/>
            <person name="Xiao G."/>
            <person name="Zheng P."/>
            <person name="Cen K."/>
            <person name="Zhan S."/>
            <person name="Wang C."/>
        </authorList>
    </citation>
    <scope>NUCLEOTIDE SEQUENCE [LARGE SCALE GENOMIC DNA]</scope>
    <source>
        <strain evidence="1 2">ARSEF 2679</strain>
    </source>
</reference>
<evidence type="ECO:0000313" key="1">
    <source>
        <dbReference type="EMBL" id="OAA57299.1"/>
    </source>
</evidence>
<comment type="caution">
    <text evidence="1">The sequence shown here is derived from an EMBL/GenBank/DDBJ whole genome shotgun (WGS) entry which is preliminary data.</text>
</comment>
<keyword evidence="2" id="KW-1185">Reference proteome</keyword>
<name>A0A167Q513_CORFA</name>
<gene>
    <name evidence="1" type="ORF">ISF_07220</name>
</gene>
<accession>A0A167Q513</accession>
<dbReference type="EMBL" id="AZHB01000020">
    <property type="protein sequence ID" value="OAA57299.1"/>
    <property type="molecule type" value="Genomic_DNA"/>
</dbReference>
<proteinExistence type="predicted"/>